<dbReference type="AlphaFoldDB" id="A0A1W5D2E9"/>
<dbReference type="InterPro" id="IPR011990">
    <property type="entry name" value="TPR-like_helical_dom_sf"/>
</dbReference>
<proteinExistence type="predicted"/>
<evidence type="ECO:0008006" key="4">
    <source>
        <dbReference type="Google" id="ProtNLM"/>
    </source>
</evidence>
<keyword evidence="3" id="KW-1185">Reference proteome</keyword>
<evidence type="ECO:0000256" key="1">
    <source>
        <dbReference type="SAM" id="MobiDB-lite"/>
    </source>
</evidence>
<sequence length="432" mass="47621">MEPIPQASASVLKTHGRQLSNPRASLPRRATKGPLDVDDYINPKYTSTNPWDTTALAGIDHPARDFSYLLRPEIYHPLTQLEIPPAFRASSKQPTSSTPLPSLLSSGHFRAAAIASAQQLTTSTSPTDRAQIFSLLYIRLATLTLINATPLAAQEAKVLEDLNSSFYRDPVTNAHVIPWELRVLAVRLQGIGYGDRRRAVMGYYDLAREARVEVAKNAGEARQMWKGRLEDLGVRVGNALVEMGDLEGAGRHLESLRLGRSGADGDEMRRERIALLYLRIGDVAAAKRFVGEEQAGSMVGVLQPLVRMAEGRYEDAVEGWKALRAAPSTPNPEMATQNLAVCLLYTGRLDEVCFSGALCEIAALTCIRQARSLLEKLVDEGHSFHALTFNLSTMYELCTDKSQALKTELTEKVASLDMRDVGWEKTNVDFKL</sequence>
<accession>A0A1W5D2E9</accession>
<dbReference type="GO" id="GO:0030008">
    <property type="term" value="C:TRAPP complex"/>
    <property type="evidence" value="ECO:0007669"/>
    <property type="project" value="TreeGrafter"/>
</dbReference>
<dbReference type="Gene3D" id="1.25.40.10">
    <property type="entry name" value="Tetratricopeptide repeat domain"/>
    <property type="match status" value="1"/>
</dbReference>
<reference evidence="3" key="1">
    <citation type="submission" date="2017-03" db="EMBL/GenBank/DDBJ databases">
        <authorList>
            <person name="Sharma R."/>
            <person name="Thines M."/>
        </authorList>
    </citation>
    <scope>NUCLEOTIDE SEQUENCE [LARGE SCALE GENOMIC DNA]</scope>
</reference>
<evidence type="ECO:0000313" key="3">
    <source>
        <dbReference type="Proteomes" id="UP000192927"/>
    </source>
</evidence>
<organism evidence="2 3">
    <name type="scientific">Lasallia pustulata</name>
    <dbReference type="NCBI Taxonomy" id="136370"/>
    <lineage>
        <taxon>Eukaryota</taxon>
        <taxon>Fungi</taxon>
        <taxon>Dikarya</taxon>
        <taxon>Ascomycota</taxon>
        <taxon>Pezizomycotina</taxon>
        <taxon>Lecanoromycetes</taxon>
        <taxon>OSLEUM clade</taxon>
        <taxon>Umbilicariomycetidae</taxon>
        <taxon>Umbilicariales</taxon>
        <taxon>Umbilicariaceae</taxon>
        <taxon>Lasallia</taxon>
    </lineage>
</organism>
<dbReference type="GO" id="GO:0005794">
    <property type="term" value="C:Golgi apparatus"/>
    <property type="evidence" value="ECO:0007669"/>
    <property type="project" value="TreeGrafter"/>
</dbReference>
<dbReference type="EMBL" id="FWEW01001424">
    <property type="protein sequence ID" value="SLM37200.1"/>
    <property type="molecule type" value="Genomic_DNA"/>
</dbReference>
<protein>
    <recommendedName>
        <fullName evidence="4">Tetratricopeptide-like helical domain</fullName>
    </recommendedName>
</protein>
<dbReference type="PANTHER" id="PTHR21581">
    <property type="entry name" value="D-ALANYL-D-ALANINE CARBOXYPEPTIDASE"/>
    <property type="match status" value="1"/>
</dbReference>
<evidence type="ECO:0000313" key="2">
    <source>
        <dbReference type="EMBL" id="SLM37200.1"/>
    </source>
</evidence>
<dbReference type="Proteomes" id="UP000192927">
    <property type="component" value="Unassembled WGS sequence"/>
</dbReference>
<dbReference type="PANTHER" id="PTHR21581:SF6">
    <property type="entry name" value="TRAFFICKING PROTEIN PARTICLE COMPLEX SUBUNIT 12"/>
    <property type="match status" value="1"/>
</dbReference>
<feature type="region of interest" description="Disordered" evidence="1">
    <location>
        <begin position="1"/>
        <end position="37"/>
    </location>
</feature>
<name>A0A1W5D2E9_9LECA</name>
<feature type="compositionally biased region" description="Polar residues" evidence="1">
    <location>
        <begin position="7"/>
        <end position="23"/>
    </location>
</feature>